<evidence type="ECO:0000313" key="3">
    <source>
        <dbReference type="Proteomes" id="UP000186817"/>
    </source>
</evidence>
<comment type="caution">
    <text evidence="2">The sequence shown here is derived from an EMBL/GenBank/DDBJ whole genome shotgun (WGS) entry which is preliminary data.</text>
</comment>
<accession>A0A1Q9F2P9</accession>
<proteinExistence type="predicted"/>
<gene>
    <name evidence="2" type="ORF">AK812_SmicGene2008</name>
</gene>
<protein>
    <submittedName>
        <fullName evidence="2">Uncharacterized protein</fullName>
    </submittedName>
</protein>
<reference evidence="2 3" key="1">
    <citation type="submission" date="2016-02" db="EMBL/GenBank/DDBJ databases">
        <title>Genome analysis of coral dinoflagellate symbionts highlights evolutionary adaptations to a symbiotic lifestyle.</title>
        <authorList>
            <person name="Aranda M."/>
            <person name="Li Y."/>
            <person name="Liew Y.J."/>
            <person name="Baumgarten S."/>
            <person name="Simakov O."/>
            <person name="Wilson M."/>
            <person name="Piel J."/>
            <person name="Ashoor H."/>
            <person name="Bougouffa S."/>
            <person name="Bajic V.B."/>
            <person name="Ryu T."/>
            <person name="Ravasi T."/>
            <person name="Bayer T."/>
            <person name="Micklem G."/>
            <person name="Kim H."/>
            <person name="Bhak J."/>
            <person name="Lajeunesse T.C."/>
            <person name="Voolstra C.R."/>
        </authorList>
    </citation>
    <scope>NUCLEOTIDE SEQUENCE [LARGE SCALE GENOMIC DNA]</scope>
    <source>
        <strain evidence="2 3">CCMP2467</strain>
    </source>
</reference>
<dbReference type="AlphaFoldDB" id="A0A1Q9F2P9"/>
<sequence length="240" mass="26008">MQTSFSEPAHRPAGSELGGKAQGKARAHIASRGEMMVEAAPAAPSRNMQMEGIPEGTYKPRPKAEGSSANFMRKARRDCGHVSQEFHKERKATAEGILEATELALSTVQAVAADDATADLDSEAVEAVLGLFQDIRLQTELSFLRQPIFAEDGERTCEVYPGGGDRVDWIDTDQMAQQQRLQKQLALRHTMAAQRNVDGLPELPLAKWEDQPTLAPLGASPYPLALMPAQPVAVSSSPTY</sequence>
<dbReference type="OrthoDB" id="446901at2759"/>
<dbReference type="Proteomes" id="UP000186817">
    <property type="component" value="Unassembled WGS sequence"/>
</dbReference>
<evidence type="ECO:0000313" key="2">
    <source>
        <dbReference type="EMBL" id="OLQ13892.1"/>
    </source>
</evidence>
<feature type="region of interest" description="Disordered" evidence="1">
    <location>
        <begin position="1"/>
        <end position="67"/>
    </location>
</feature>
<name>A0A1Q9F2P9_SYMMI</name>
<organism evidence="2 3">
    <name type="scientific">Symbiodinium microadriaticum</name>
    <name type="common">Dinoflagellate</name>
    <name type="synonym">Zooxanthella microadriatica</name>
    <dbReference type="NCBI Taxonomy" id="2951"/>
    <lineage>
        <taxon>Eukaryota</taxon>
        <taxon>Sar</taxon>
        <taxon>Alveolata</taxon>
        <taxon>Dinophyceae</taxon>
        <taxon>Suessiales</taxon>
        <taxon>Symbiodiniaceae</taxon>
        <taxon>Symbiodinium</taxon>
    </lineage>
</organism>
<evidence type="ECO:0000256" key="1">
    <source>
        <dbReference type="SAM" id="MobiDB-lite"/>
    </source>
</evidence>
<dbReference type="EMBL" id="LSRX01000022">
    <property type="protein sequence ID" value="OLQ13892.1"/>
    <property type="molecule type" value="Genomic_DNA"/>
</dbReference>
<keyword evidence="3" id="KW-1185">Reference proteome</keyword>